<dbReference type="InterPro" id="IPR015424">
    <property type="entry name" value="PyrdxlP-dep_Trfase"/>
</dbReference>
<comment type="similarity">
    <text evidence="2">Belongs to the class-I pyridoxal-phosphate-dependent aminotransferase family.</text>
</comment>
<evidence type="ECO:0000256" key="5">
    <source>
        <dbReference type="ARBA" id="ARBA00022679"/>
    </source>
</evidence>
<dbReference type="RefSeq" id="WP_089383860.1">
    <property type="nucleotide sequence ID" value="NZ_FZNQ01000003.1"/>
</dbReference>
<dbReference type="PANTHER" id="PTHR42790">
    <property type="entry name" value="AMINOTRANSFERASE"/>
    <property type="match status" value="1"/>
</dbReference>
<evidence type="ECO:0000256" key="1">
    <source>
        <dbReference type="ARBA" id="ARBA00001933"/>
    </source>
</evidence>
<dbReference type="InterPro" id="IPR015422">
    <property type="entry name" value="PyrdxlP-dep_Trfase_small"/>
</dbReference>
<evidence type="ECO:0000256" key="4">
    <source>
        <dbReference type="ARBA" id="ARBA00022576"/>
    </source>
</evidence>
<evidence type="ECO:0000313" key="9">
    <source>
        <dbReference type="Proteomes" id="UP000198397"/>
    </source>
</evidence>
<keyword evidence="9" id="KW-1185">Reference proteome</keyword>
<dbReference type="GO" id="GO:1901605">
    <property type="term" value="P:alpha-amino acid metabolic process"/>
    <property type="evidence" value="ECO:0007669"/>
    <property type="project" value="TreeGrafter"/>
</dbReference>
<dbReference type="OrthoDB" id="372018at2157"/>
<evidence type="ECO:0000259" key="7">
    <source>
        <dbReference type="Pfam" id="PF00155"/>
    </source>
</evidence>
<dbReference type="CDD" id="cd00609">
    <property type="entry name" value="AAT_like"/>
    <property type="match status" value="1"/>
</dbReference>
<organism evidence="8 9">
    <name type="scientific">Halorubrum vacuolatum</name>
    <name type="common">Natronobacterium vacuolatum</name>
    <dbReference type="NCBI Taxonomy" id="63740"/>
    <lineage>
        <taxon>Archaea</taxon>
        <taxon>Methanobacteriati</taxon>
        <taxon>Methanobacteriota</taxon>
        <taxon>Stenosarchaea group</taxon>
        <taxon>Halobacteria</taxon>
        <taxon>Halobacteriales</taxon>
        <taxon>Haloferacaceae</taxon>
        <taxon>Halorubrum</taxon>
    </lineage>
</organism>
<dbReference type="FunFam" id="3.40.640.10:FF:000053">
    <property type="entry name" value="Aminotransferase, class I"/>
    <property type="match status" value="1"/>
</dbReference>
<dbReference type="InterPro" id="IPR050859">
    <property type="entry name" value="Class-I_PLP-dep_aminotransf"/>
</dbReference>
<gene>
    <name evidence="8" type="ORF">SAMN06264855_10354</name>
</gene>
<dbReference type="AlphaFoldDB" id="A0A238VL20"/>
<proteinExistence type="inferred from homology"/>
<dbReference type="SUPFAM" id="SSF53383">
    <property type="entry name" value="PLP-dependent transferases"/>
    <property type="match status" value="1"/>
</dbReference>
<comment type="cofactor">
    <cofactor evidence="1">
        <name>pyridoxal 5'-phosphate</name>
        <dbReference type="ChEBI" id="CHEBI:597326"/>
    </cofactor>
</comment>
<keyword evidence="4" id="KW-0032">Aminotransferase</keyword>
<evidence type="ECO:0000256" key="2">
    <source>
        <dbReference type="ARBA" id="ARBA00007441"/>
    </source>
</evidence>
<dbReference type="InterPro" id="IPR015421">
    <property type="entry name" value="PyrdxlP-dep_Trfase_major"/>
</dbReference>
<accession>A0A238VL20</accession>
<dbReference type="Gene3D" id="3.40.640.10">
    <property type="entry name" value="Type I PLP-dependent aspartate aminotransferase-like (Major domain)"/>
    <property type="match status" value="1"/>
</dbReference>
<evidence type="ECO:0000256" key="3">
    <source>
        <dbReference type="ARBA" id="ARBA00011738"/>
    </source>
</evidence>
<dbReference type="Gene3D" id="3.90.1150.10">
    <property type="entry name" value="Aspartate Aminotransferase, domain 1"/>
    <property type="match status" value="1"/>
</dbReference>
<dbReference type="EMBL" id="FZNQ01000003">
    <property type="protein sequence ID" value="SNR34881.1"/>
    <property type="molecule type" value="Genomic_DNA"/>
</dbReference>
<dbReference type="GO" id="GO:0030170">
    <property type="term" value="F:pyridoxal phosphate binding"/>
    <property type="evidence" value="ECO:0007669"/>
    <property type="project" value="InterPro"/>
</dbReference>
<dbReference type="PANTHER" id="PTHR42790:SF19">
    <property type="entry name" value="KYNURENINE_ALPHA-AMINOADIPATE AMINOTRANSFERASE, MITOCHONDRIAL"/>
    <property type="match status" value="1"/>
</dbReference>
<dbReference type="InterPro" id="IPR004839">
    <property type="entry name" value="Aminotransferase_I/II_large"/>
</dbReference>
<feature type="domain" description="Aminotransferase class I/classII large" evidence="7">
    <location>
        <begin position="52"/>
        <end position="396"/>
    </location>
</feature>
<dbReference type="Proteomes" id="UP000198397">
    <property type="component" value="Unassembled WGS sequence"/>
</dbReference>
<keyword evidence="6" id="KW-0663">Pyridoxal phosphate</keyword>
<dbReference type="Pfam" id="PF00155">
    <property type="entry name" value="Aminotran_1_2"/>
    <property type="match status" value="1"/>
</dbReference>
<protein>
    <submittedName>
        <fullName evidence="8">2-aminoadipate transaminase</fullName>
    </submittedName>
</protein>
<sequence>MTIDDDSAGVEHLLSRPIRGTMDGEGYGAWRSFTDPDAVPLSFGFPFPDSFPLEDLSEAVETLFTADPDTALQYTGPGYATSLPEIIAGRARERGIDCTSDQVHLTNGATHAIDTVCQAFLDPGDLVVVERPTFMGALRLLRNYAVDIEGIDVDADGLDVDALATTLAERRAAGEALPKLCYTIPNFQNPTGATLAAERRERLVELAVEYDFVVLEDDPYGRLRYDGEEPPSLRTFDPDGRVIRVDTFSKTIAPGVRTGWIIADEPVIEQLRRVDAGGENRFTRGVIAAYCEDGRLETAIEGLCAAYEPRRDRMLAALSEHMPPGTTWSEPSGGFFVWVTFPEGIDTEAMIDDAIAEGVTYLPGSSFYSGDRGRRHARLSFSEADPDAIERGIAALSRAVRAAMDPVEAGE</sequence>
<comment type="subunit">
    <text evidence="3">Homodimer.</text>
</comment>
<evidence type="ECO:0000256" key="6">
    <source>
        <dbReference type="ARBA" id="ARBA00022898"/>
    </source>
</evidence>
<keyword evidence="5" id="KW-0808">Transferase</keyword>
<dbReference type="GO" id="GO:0008483">
    <property type="term" value="F:transaminase activity"/>
    <property type="evidence" value="ECO:0007669"/>
    <property type="project" value="UniProtKB-KW"/>
</dbReference>
<reference evidence="8 9" key="1">
    <citation type="submission" date="2017-06" db="EMBL/GenBank/DDBJ databases">
        <authorList>
            <person name="Kim H.J."/>
            <person name="Triplett B.A."/>
        </authorList>
    </citation>
    <scope>NUCLEOTIDE SEQUENCE [LARGE SCALE GENOMIC DNA]</scope>
    <source>
        <strain evidence="8 9">DSM 8800</strain>
    </source>
</reference>
<evidence type="ECO:0000313" key="8">
    <source>
        <dbReference type="EMBL" id="SNR34881.1"/>
    </source>
</evidence>
<name>A0A238VL20_HALVU</name>